<evidence type="ECO:0000313" key="3">
    <source>
        <dbReference type="Proteomes" id="UP001620597"/>
    </source>
</evidence>
<accession>A0ABW8NNH3</accession>
<evidence type="ECO:0000256" key="1">
    <source>
        <dbReference type="SAM" id="SignalP"/>
    </source>
</evidence>
<comment type="caution">
    <text evidence="2">The sequence shown here is derived from an EMBL/GenBank/DDBJ whole genome shotgun (WGS) entry which is preliminary data.</text>
</comment>
<name>A0ABW8NNH3_9GAMM</name>
<feature type="chain" id="PRO_5046402578" evidence="1">
    <location>
        <begin position="20"/>
        <end position="144"/>
    </location>
</feature>
<dbReference type="Proteomes" id="UP001620597">
    <property type="component" value="Unassembled WGS sequence"/>
</dbReference>
<reference evidence="2 3" key="1">
    <citation type="submission" date="2024-03" db="EMBL/GenBank/DDBJ databases">
        <title>High-quality draft genome sequence of Oceanobacter sp. wDCs-4.</title>
        <authorList>
            <person name="Dong C."/>
        </authorList>
    </citation>
    <scope>NUCLEOTIDE SEQUENCE [LARGE SCALE GENOMIC DNA]</scope>
    <source>
        <strain evidence="3">wDCs-4</strain>
    </source>
</reference>
<dbReference type="RefSeq" id="WP_369855447.1">
    <property type="nucleotide sequence ID" value="NZ_JBBKTX010000033.1"/>
</dbReference>
<organism evidence="2 3">
    <name type="scientific">Oceanobacter antarcticus</name>
    <dbReference type="NCBI Taxonomy" id="3133425"/>
    <lineage>
        <taxon>Bacteria</taxon>
        <taxon>Pseudomonadati</taxon>
        <taxon>Pseudomonadota</taxon>
        <taxon>Gammaproteobacteria</taxon>
        <taxon>Oceanospirillales</taxon>
        <taxon>Oceanospirillaceae</taxon>
        <taxon>Oceanobacter</taxon>
    </lineage>
</organism>
<evidence type="ECO:0000313" key="2">
    <source>
        <dbReference type="EMBL" id="MFK4754541.1"/>
    </source>
</evidence>
<sequence>MKTMIGVLAGLLMVSSAYARDDVGSYSIDDAMSQEQAKPRLGTSIQFYFGNQQHKAVSKNFGEFRTNKKTNAFGKSDKKACEWAFLSAMISLRDRAVKEGGNAVVNIRSNYKNNLTSSDTTFQCGAGAIMAGVALVGDVVILVD</sequence>
<dbReference type="EMBL" id="JBBKTX010000033">
    <property type="protein sequence ID" value="MFK4754541.1"/>
    <property type="molecule type" value="Genomic_DNA"/>
</dbReference>
<proteinExistence type="predicted"/>
<keyword evidence="3" id="KW-1185">Reference proteome</keyword>
<protein>
    <submittedName>
        <fullName evidence="2">Excinuclease</fullName>
    </submittedName>
</protein>
<keyword evidence="1" id="KW-0732">Signal</keyword>
<gene>
    <name evidence="2" type="ORF">WG929_19215</name>
</gene>
<feature type="signal peptide" evidence="1">
    <location>
        <begin position="1"/>
        <end position="19"/>
    </location>
</feature>